<comment type="catalytic activity">
    <reaction evidence="7 8">
        <text>tRNA(Lys) + L-lysine + ATP = L-lysyl-tRNA(Lys) + AMP + diphosphate</text>
        <dbReference type="Rhea" id="RHEA:20792"/>
        <dbReference type="Rhea" id="RHEA-COMP:9696"/>
        <dbReference type="Rhea" id="RHEA-COMP:9697"/>
        <dbReference type="ChEBI" id="CHEBI:30616"/>
        <dbReference type="ChEBI" id="CHEBI:32551"/>
        <dbReference type="ChEBI" id="CHEBI:33019"/>
        <dbReference type="ChEBI" id="CHEBI:78442"/>
        <dbReference type="ChEBI" id="CHEBI:78529"/>
        <dbReference type="ChEBI" id="CHEBI:456215"/>
        <dbReference type="EC" id="6.1.1.6"/>
    </reaction>
</comment>
<reference evidence="10" key="1">
    <citation type="journal article" date="2020" name="Front. Microbiol.">
        <title>Phenotypic and Genetic Characterization of the Cheese Ripening Yeast Geotrichum candidum.</title>
        <authorList>
            <person name="Perkins V."/>
            <person name="Vignola S."/>
            <person name="Lessard M.H."/>
            <person name="Plante P.L."/>
            <person name="Corbeil J."/>
            <person name="Dugat-Bony E."/>
            <person name="Frenette M."/>
            <person name="Labrie S."/>
        </authorList>
    </citation>
    <scope>NUCLEOTIDE SEQUENCE</scope>
    <source>
        <strain evidence="10">LMA-70</strain>
    </source>
</reference>
<dbReference type="GO" id="GO:0004824">
    <property type="term" value="F:lysine-tRNA ligase activity"/>
    <property type="evidence" value="ECO:0007669"/>
    <property type="project" value="UniProtKB-EC"/>
</dbReference>
<dbReference type="InterPro" id="IPR006195">
    <property type="entry name" value="aa-tRNA-synth_II"/>
</dbReference>
<dbReference type="InterPro" id="IPR045864">
    <property type="entry name" value="aa-tRNA-synth_II/BPL/LPL"/>
</dbReference>
<evidence type="ECO:0000256" key="5">
    <source>
        <dbReference type="ARBA" id="ARBA00023146"/>
    </source>
</evidence>
<dbReference type="Proteomes" id="UP000750522">
    <property type="component" value="Unassembled WGS sequence"/>
</dbReference>
<dbReference type="Pfam" id="PF01336">
    <property type="entry name" value="tRNA_anti-codon"/>
    <property type="match status" value="1"/>
</dbReference>
<name>A0A9P5G102_GEOCN</name>
<dbReference type="GO" id="GO:0000049">
    <property type="term" value="F:tRNA binding"/>
    <property type="evidence" value="ECO:0007669"/>
    <property type="project" value="TreeGrafter"/>
</dbReference>
<protein>
    <recommendedName>
        <fullName evidence="1 8">Lysine--tRNA ligase</fullName>
        <ecNumber evidence="1 8">6.1.1.6</ecNumber>
    </recommendedName>
    <alternativeName>
        <fullName evidence="6 8">Lysyl-tRNA synthetase</fullName>
    </alternativeName>
</protein>
<evidence type="ECO:0000256" key="3">
    <source>
        <dbReference type="ARBA" id="ARBA00022741"/>
    </source>
</evidence>
<dbReference type="PRINTS" id="PR00982">
    <property type="entry name" value="TRNASYNTHLYS"/>
</dbReference>
<sequence length="570" mass="63441">MSRYMRTRASRVSLARVETKSLLLRAAPSRLYSKKRRQAAPLTPEAEALDFANRKEHLLNSGRELYPLLGTTRVNGQPPAIRVPEFRAQWESKATHETPADTSYTIQGRVKTIRKSGKGLIFIDLVQDFTKLQIVVNRDKAGLSQEVFDSEHAFLRRGDIVSTTGRPWRTKSGELSLLADGTVKLMTPCLHPLPLNLTNATTRAHNRVVDLAANAHSRDVLRARSTVMAYIREFFGARGFMEVQTPMLADRASGATATPFTTRSRALGSDGKDVELALRIAPELWLKRLVVSGFDKVFEVGQCFRNEGIDATHNPEFTSCEFYQSFATLEDLMDITQQLLRGVVQRVRDTHGAENFPLDTETGTGSRLDKLAEDFAPNFKVLDFVPEIEKCTGVPLPTDLSDVPALLKYFTAAGLSEPTVEANGALTAPKLLDKLAGIYLEPQCQDQPTFIVNHPTEMAPLAKSAIVNGRSLSRRFELFIHGREYANAYEEENSPFAQARKFAVQLRDREELHDEESPLPDDSFVRALEWGLPPTGGWGLGIDRLVMLLTGATRIEQVLAFGGVKTVNYQ</sequence>
<organism evidence="10 11">
    <name type="scientific">Geotrichum candidum</name>
    <name type="common">Oospora lactis</name>
    <name type="synonym">Dipodascus geotrichum</name>
    <dbReference type="NCBI Taxonomy" id="1173061"/>
    <lineage>
        <taxon>Eukaryota</taxon>
        <taxon>Fungi</taxon>
        <taxon>Dikarya</taxon>
        <taxon>Ascomycota</taxon>
        <taxon>Saccharomycotina</taxon>
        <taxon>Dipodascomycetes</taxon>
        <taxon>Dipodascales</taxon>
        <taxon>Dipodascaceae</taxon>
        <taxon>Geotrichum</taxon>
    </lineage>
</organism>
<reference evidence="10" key="2">
    <citation type="submission" date="2020-01" db="EMBL/GenBank/DDBJ databases">
        <authorList>
            <person name="Perkins V."/>
            <person name="Lessard M.-H."/>
            <person name="Dugat-Bony E."/>
            <person name="Frenette M."/>
            <person name="Labrie S."/>
        </authorList>
    </citation>
    <scope>NUCLEOTIDE SEQUENCE</scope>
    <source>
        <strain evidence="10">LMA-70</strain>
    </source>
</reference>
<dbReference type="InterPro" id="IPR004365">
    <property type="entry name" value="NA-bd_OB_tRNA"/>
</dbReference>
<evidence type="ECO:0000313" key="11">
    <source>
        <dbReference type="Proteomes" id="UP000750522"/>
    </source>
</evidence>
<dbReference type="InterPro" id="IPR012340">
    <property type="entry name" value="NA-bd_OB-fold"/>
</dbReference>
<proteinExistence type="predicted"/>
<dbReference type="SUPFAM" id="SSF50249">
    <property type="entry name" value="Nucleic acid-binding proteins"/>
    <property type="match status" value="1"/>
</dbReference>
<evidence type="ECO:0000256" key="2">
    <source>
        <dbReference type="ARBA" id="ARBA00022598"/>
    </source>
</evidence>
<keyword evidence="3" id="KW-0547">Nucleotide-binding</keyword>
<dbReference type="SUPFAM" id="SSF55681">
    <property type="entry name" value="Class II aaRS and biotin synthetases"/>
    <property type="match status" value="1"/>
</dbReference>
<feature type="domain" description="Aminoacyl-transfer RNA synthetases class-II family profile" evidence="9">
    <location>
        <begin position="221"/>
        <end position="550"/>
    </location>
</feature>
<dbReference type="EMBL" id="QQZK01000169">
    <property type="protein sequence ID" value="KAF5094799.1"/>
    <property type="molecule type" value="Genomic_DNA"/>
</dbReference>
<dbReference type="InterPro" id="IPR018149">
    <property type="entry name" value="Lys-tRNA-synth_II_C"/>
</dbReference>
<keyword evidence="5" id="KW-0030">Aminoacyl-tRNA synthetase</keyword>
<comment type="caution">
    <text evidence="10">The sequence shown here is derived from an EMBL/GenBank/DDBJ whole genome shotgun (WGS) entry which is preliminary data.</text>
</comment>
<dbReference type="Gene3D" id="3.30.930.10">
    <property type="entry name" value="Bira Bifunctional Protein, Domain 2"/>
    <property type="match status" value="1"/>
</dbReference>
<keyword evidence="4" id="KW-0067">ATP-binding</keyword>
<dbReference type="Gene3D" id="2.40.50.140">
    <property type="entry name" value="Nucleic acid-binding proteins"/>
    <property type="match status" value="1"/>
</dbReference>
<evidence type="ECO:0000313" key="10">
    <source>
        <dbReference type="EMBL" id="KAF5094799.1"/>
    </source>
</evidence>
<evidence type="ECO:0000256" key="1">
    <source>
        <dbReference type="ARBA" id="ARBA00013166"/>
    </source>
</evidence>
<keyword evidence="2" id="KW-0436">Ligase</keyword>
<accession>A0A9P5G102</accession>
<dbReference type="InterPro" id="IPR004364">
    <property type="entry name" value="Aa-tRNA-synt_II"/>
</dbReference>
<dbReference type="InterPro" id="IPR002313">
    <property type="entry name" value="Lys-tRNA-ligase_II"/>
</dbReference>
<dbReference type="InterPro" id="IPR044136">
    <property type="entry name" value="Lys-tRNA-ligase_II_N"/>
</dbReference>
<dbReference type="GO" id="GO:0070154">
    <property type="term" value="P:mitochondrial lysyl-tRNA aminoacylation"/>
    <property type="evidence" value="ECO:0007669"/>
    <property type="project" value="TreeGrafter"/>
</dbReference>
<dbReference type="PANTHER" id="PTHR42918">
    <property type="entry name" value="LYSYL-TRNA SYNTHETASE"/>
    <property type="match status" value="1"/>
</dbReference>
<evidence type="ECO:0000256" key="7">
    <source>
        <dbReference type="ARBA" id="ARBA00048573"/>
    </source>
</evidence>
<dbReference type="EC" id="6.1.1.6" evidence="1 8"/>
<dbReference type="CDD" id="cd04322">
    <property type="entry name" value="LysRS_N"/>
    <property type="match status" value="1"/>
</dbReference>
<dbReference type="NCBIfam" id="TIGR00499">
    <property type="entry name" value="lysS_bact"/>
    <property type="match status" value="1"/>
</dbReference>
<gene>
    <name evidence="10" type="ORF">DV451_004911</name>
</gene>
<dbReference type="AlphaFoldDB" id="A0A9P5G102"/>
<evidence type="ECO:0000259" key="9">
    <source>
        <dbReference type="PROSITE" id="PS50862"/>
    </source>
</evidence>
<dbReference type="PROSITE" id="PS50862">
    <property type="entry name" value="AA_TRNA_LIGASE_II"/>
    <property type="match status" value="1"/>
</dbReference>
<dbReference type="PANTHER" id="PTHR42918:SF5">
    <property type="entry name" value="LYSINE--TRNA LIGASE, MITOCHONDRIAL"/>
    <property type="match status" value="1"/>
</dbReference>
<dbReference type="GO" id="GO:0005739">
    <property type="term" value="C:mitochondrion"/>
    <property type="evidence" value="ECO:0007669"/>
    <property type="project" value="TreeGrafter"/>
</dbReference>
<evidence type="ECO:0000256" key="6">
    <source>
        <dbReference type="ARBA" id="ARBA00030563"/>
    </source>
</evidence>
<evidence type="ECO:0000256" key="8">
    <source>
        <dbReference type="RuleBase" id="RU003748"/>
    </source>
</evidence>
<evidence type="ECO:0000256" key="4">
    <source>
        <dbReference type="ARBA" id="ARBA00022840"/>
    </source>
</evidence>
<dbReference type="GO" id="GO:0005524">
    <property type="term" value="F:ATP binding"/>
    <property type="evidence" value="ECO:0007669"/>
    <property type="project" value="UniProtKB-KW"/>
</dbReference>
<dbReference type="Pfam" id="PF00152">
    <property type="entry name" value="tRNA-synt_2"/>
    <property type="match status" value="1"/>
</dbReference>